<protein>
    <submittedName>
        <fullName evidence="1">Uncharacterized protein</fullName>
    </submittedName>
</protein>
<evidence type="ECO:0000313" key="2">
    <source>
        <dbReference type="Proteomes" id="UP000008237"/>
    </source>
</evidence>
<organism evidence="2">
    <name type="scientific">Harpegnathos saltator</name>
    <name type="common">Jerdon's jumping ant</name>
    <dbReference type="NCBI Taxonomy" id="610380"/>
    <lineage>
        <taxon>Eukaryota</taxon>
        <taxon>Metazoa</taxon>
        <taxon>Ecdysozoa</taxon>
        <taxon>Arthropoda</taxon>
        <taxon>Hexapoda</taxon>
        <taxon>Insecta</taxon>
        <taxon>Pterygota</taxon>
        <taxon>Neoptera</taxon>
        <taxon>Endopterygota</taxon>
        <taxon>Hymenoptera</taxon>
        <taxon>Apocrita</taxon>
        <taxon>Aculeata</taxon>
        <taxon>Formicoidea</taxon>
        <taxon>Formicidae</taxon>
        <taxon>Ponerinae</taxon>
        <taxon>Ponerini</taxon>
        <taxon>Harpegnathos</taxon>
    </lineage>
</organism>
<feature type="non-terminal residue" evidence="1">
    <location>
        <position position="31"/>
    </location>
</feature>
<reference evidence="1 2" key="1">
    <citation type="journal article" date="2010" name="Science">
        <title>Genomic comparison of the ants Camponotus floridanus and Harpegnathos saltator.</title>
        <authorList>
            <person name="Bonasio R."/>
            <person name="Zhang G."/>
            <person name="Ye C."/>
            <person name="Mutti N.S."/>
            <person name="Fang X."/>
            <person name="Qin N."/>
            <person name="Donahue G."/>
            <person name="Yang P."/>
            <person name="Li Q."/>
            <person name="Li C."/>
            <person name="Zhang P."/>
            <person name="Huang Z."/>
            <person name="Berger S.L."/>
            <person name="Reinberg D."/>
            <person name="Wang J."/>
            <person name="Liebig J."/>
        </authorList>
    </citation>
    <scope>NUCLEOTIDE SEQUENCE [LARGE SCALE GENOMIC DNA]</scope>
    <source>
        <strain evidence="1 2">R22 G/1</strain>
    </source>
</reference>
<gene>
    <name evidence="1" type="ORF">EAI_06129</name>
</gene>
<keyword evidence="2" id="KW-1185">Reference proteome</keyword>
<dbReference type="EMBL" id="GL453868">
    <property type="protein sequence ID" value="EFN75346.1"/>
    <property type="molecule type" value="Genomic_DNA"/>
</dbReference>
<evidence type="ECO:0000313" key="1">
    <source>
        <dbReference type="EMBL" id="EFN75346.1"/>
    </source>
</evidence>
<name>E2C9K7_HARSA</name>
<dbReference type="AlphaFoldDB" id="E2C9K7"/>
<accession>E2C9K7</accession>
<sequence length="31" mass="3721">IAPMNFFLWSYIKEKMYATQPTTIANMKLRI</sequence>
<feature type="non-terminal residue" evidence="1">
    <location>
        <position position="1"/>
    </location>
</feature>
<dbReference type="InParanoid" id="E2C9K7"/>
<proteinExistence type="predicted"/>
<dbReference type="Proteomes" id="UP000008237">
    <property type="component" value="Unassembled WGS sequence"/>
</dbReference>